<feature type="coiled-coil region" evidence="1">
    <location>
        <begin position="333"/>
        <end position="360"/>
    </location>
</feature>
<dbReference type="AlphaFoldDB" id="A0A9K3LTW4"/>
<gene>
    <name evidence="3" type="ORF">IV203_030715</name>
</gene>
<keyword evidence="1" id="KW-0175">Coiled coil</keyword>
<proteinExistence type="predicted"/>
<evidence type="ECO:0000313" key="4">
    <source>
        <dbReference type="Proteomes" id="UP000693970"/>
    </source>
</evidence>
<sequence>MRQTYPTFLPIDSSGFLRTSCIHPHLDLSSISDEEPEQIRYPMFDVPDRSDLNERSLLSFRGVVLPRKIVEEAKDWIEAKLGSDPSKVSQQCLLTALEKQAPLNVIQFIIALNPKVMSIPTEGPTPLQVAVQHNASLEIIQSLLEACPFGLCVTNPDYSEDPLSYAKRHHKGRPGLIELLSRPLSYWVSESKNHQRKGNVSTDEPENNNNGMSSSITSFSRHILAEMKPESARQSTGDAATSKENFDPPALVDREEINNIKRLCSQLLKAHKKMSKQVDACKNSLELHTSLIESMNNTKGDLLIQMEEQQKHHFYRQLIALDMKERAFKAKLRKMQKQHVEELESRMNDWKETAKTWTRNTNDQIKELQILIDHESKVNAHFRTDLAEWLEDQRQEESQNLPAFVFATNLGEMNDQAPLCGDSSDGIEVTLHHVKKRPWRPLFKHWDRIMLEDSDDEDDRTSPTTSSQS</sequence>
<name>A0A9K3LTW4_9STRA</name>
<accession>A0A9K3LTW4</accession>
<reference evidence="3" key="2">
    <citation type="submission" date="2021-04" db="EMBL/GenBank/DDBJ databases">
        <authorList>
            <person name="Podell S."/>
        </authorList>
    </citation>
    <scope>NUCLEOTIDE SEQUENCE</scope>
    <source>
        <strain evidence="3">Hildebrandi</strain>
    </source>
</reference>
<feature type="region of interest" description="Disordered" evidence="2">
    <location>
        <begin position="191"/>
        <end position="215"/>
    </location>
</feature>
<dbReference type="OrthoDB" id="44515at2759"/>
<organism evidence="3 4">
    <name type="scientific">Nitzschia inconspicua</name>
    <dbReference type="NCBI Taxonomy" id="303405"/>
    <lineage>
        <taxon>Eukaryota</taxon>
        <taxon>Sar</taxon>
        <taxon>Stramenopiles</taxon>
        <taxon>Ochrophyta</taxon>
        <taxon>Bacillariophyta</taxon>
        <taxon>Bacillariophyceae</taxon>
        <taxon>Bacillariophycidae</taxon>
        <taxon>Bacillariales</taxon>
        <taxon>Bacillariaceae</taxon>
        <taxon>Nitzschia</taxon>
    </lineage>
</organism>
<reference evidence="3" key="1">
    <citation type="journal article" date="2021" name="Sci. Rep.">
        <title>Diploid genomic architecture of Nitzschia inconspicua, an elite biomass production diatom.</title>
        <authorList>
            <person name="Oliver A."/>
            <person name="Podell S."/>
            <person name="Pinowska A."/>
            <person name="Traller J.C."/>
            <person name="Smith S.R."/>
            <person name="McClure R."/>
            <person name="Beliaev A."/>
            <person name="Bohutskyi P."/>
            <person name="Hill E.A."/>
            <person name="Rabines A."/>
            <person name="Zheng H."/>
            <person name="Allen L.Z."/>
            <person name="Kuo A."/>
            <person name="Grigoriev I.V."/>
            <person name="Allen A.E."/>
            <person name="Hazlebeck D."/>
            <person name="Allen E.E."/>
        </authorList>
    </citation>
    <scope>NUCLEOTIDE SEQUENCE</scope>
    <source>
        <strain evidence="3">Hildebrandi</strain>
    </source>
</reference>
<comment type="caution">
    <text evidence="3">The sequence shown here is derived from an EMBL/GenBank/DDBJ whole genome shotgun (WGS) entry which is preliminary data.</text>
</comment>
<keyword evidence="4" id="KW-1185">Reference proteome</keyword>
<evidence type="ECO:0000256" key="1">
    <source>
        <dbReference type="SAM" id="Coils"/>
    </source>
</evidence>
<dbReference type="Proteomes" id="UP000693970">
    <property type="component" value="Unassembled WGS sequence"/>
</dbReference>
<dbReference type="EMBL" id="JAGRRH010000006">
    <property type="protein sequence ID" value="KAG7367972.1"/>
    <property type="molecule type" value="Genomic_DNA"/>
</dbReference>
<evidence type="ECO:0000256" key="2">
    <source>
        <dbReference type="SAM" id="MobiDB-lite"/>
    </source>
</evidence>
<feature type="compositionally biased region" description="Polar residues" evidence="2">
    <location>
        <begin position="198"/>
        <end position="215"/>
    </location>
</feature>
<protein>
    <submittedName>
        <fullName evidence="3">Uncharacterized protein</fullName>
    </submittedName>
</protein>
<evidence type="ECO:0000313" key="3">
    <source>
        <dbReference type="EMBL" id="KAG7367972.1"/>
    </source>
</evidence>